<dbReference type="InterPro" id="IPR029045">
    <property type="entry name" value="ClpP/crotonase-like_dom_sf"/>
</dbReference>
<gene>
    <name evidence="2" type="ORF">RM532_14875</name>
</gene>
<dbReference type="Proteomes" id="UP001251857">
    <property type="component" value="Unassembled WGS sequence"/>
</dbReference>
<organism evidence="2 3">
    <name type="scientific">Spectribacter hydrogenoxidans</name>
    <dbReference type="NCBI Taxonomy" id="3075608"/>
    <lineage>
        <taxon>Bacteria</taxon>
        <taxon>Pseudomonadati</taxon>
        <taxon>Pseudomonadota</taxon>
        <taxon>Gammaproteobacteria</taxon>
        <taxon>Salinisphaerales</taxon>
        <taxon>Salinisphaeraceae</taxon>
        <taxon>Spectribacter</taxon>
    </lineage>
</organism>
<dbReference type="Pfam" id="PF00378">
    <property type="entry name" value="ECH_1"/>
    <property type="match status" value="1"/>
</dbReference>
<reference evidence="2 3" key="1">
    <citation type="submission" date="2023-09" db="EMBL/GenBank/DDBJ databases">
        <authorList>
            <person name="Rey-Velasco X."/>
        </authorList>
    </citation>
    <scope>NUCLEOTIDE SEQUENCE [LARGE SCALE GENOMIC DNA]</scope>
    <source>
        <strain evidence="2 3">W335</strain>
    </source>
</reference>
<evidence type="ECO:0000313" key="2">
    <source>
        <dbReference type="EMBL" id="MDT0636234.1"/>
    </source>
</evidence>
<dbReference type="PANTHER" id="PTHR43459">
    <property type="entry name" value="ENOYL-COA HYDRATASE"/>
    <property type="match status" value="1"/>
</dbReference>
<sequence>MQYETLDTTVRDGVAVITLNRPDQLNALNQAMLRELPQALDAAEADDNARAVLLRANGRAFSSGADLKEGVGSGMTRGDFKLGDPLRVHYNPLIEKLRGLDMPVVSAVQGLAAGAGCSLALAVDMVVAGRAGAFQMIFSSIGLVPDAGATYLLPRLAGRAKALGAMLTGEVIDAERAERWGLIWQVVDDAQLEDTAMSLAASLAARPTQALAWTRQLVDAGAGDSLAGQMAGEADYQDACQHTEDFAEAINAFMEKRPPTFRGR</sequence>
<dbReference type="RefSeq" id="WP_311654129.1">
    <property type="nucleotide sequence ID" value="NZ_JAVRIB010000022.1"/>
</dbReference>
<keyword evidence="3" id="KW-1185">Reference proteome</keyword>
<comment type="similarity">
    <text evidence="1">Belongs to the enoyl-CoA hydratase/isomerase family.</text>
</comment>
<dbReference type="EMBL" id="JAVRIB010000022">
    <property type="protein sequence ID" value="MDT0636234.1"/>
    <property type="molecule type" value="Genomic_DNA"/>
</dbReference>
<accession>A0ABU3C3V7</accession>
<dbReference type="SUPFAM" id="SSF52096">
    <property type="entry name" value="ClpP/crotonase"/>
    <property type="match status" value="1"/>
</dbReference>
<evidence type="ECO:0000256" key="1">
    <source>
        <dbReference type="ARBA" id="ARBA00005254"/>
    </source>
</evidence>
<dbReference type="Gene3D" id="1.10.12.10">
    <property type="entry name" value="Lyase 2-enoyl-coa Hydratase, Chain A, domain 2"/>
    <property type="match status" value="1"/>
</dbReference>
<proteinExistence type="inferred from homology"/>
<protein>
    <submittedName>
        <fullName evidence="2">Enoyl-CoA hydratase-related protein</fullName>
    </submittedName>
</protein>
<comment type="caution">
    <text evidence="2">The sequence shown here is derived from an EMBL/GenBank/DDBJ whole genome shotgun (WGS) entry which is preliminary data.</text>
</comment>
<name>A0ABU3C3V7_9GAMM</name>
<dbReference type="PANTHER" id="PTHR43459:SF1">
    <property type="entry name" value="EG:BACN32G11.4 PROTEIN"/>
    <property type="match status" value="1"/>
</dbReference>
<dbReference type="CDD" id="cd06558">
    <property type="entry name" value="crotonase-like"/>
    <property type="match status" value="1"/>
</dbReference>
<dbReference type="Gene3D" id="3.90.226.10">
    <property type="entry name" value="2-enoyl-CoA Hydratase, Chain A, domain 1"/>
    <property type="match status" value="1"/>
</dbReference>
<dbReference type="InterPro" id="IPR001753">
    <property type="entry name" value="Enoyl-CoA_hydra/iso"/>
</dbReference>
<evidence type="ECO:0000313" key="3">
    <source>
        <dbReference type="Proteomes" id="UP001251857"/>
    </source>
</evidence>
<dbReference type="InterPro" id="IPR014748">
    <property type="entry name" value="Enoyl-CoA_hydra_C"/>
</dbReference>